<feature type="compositionally biased region" description="Basic and acidic residues" evidence="1">
    <location>
        <begin position="46"/>
        <end position="60"/>
    </location>
</feature>
<proteinExistence type="predicted"/>
<name>A0ABQ9GCV0_9NEOP</name>
<dbReference type="EMBL" id="JARBHB010000014">
    <property type="protein sequence ID" value="KAJ8869351.1"/>
    <property type="molecule type" value="Genomic_DNA"/>
</dbReference>
<gene>
    <name evidence="2" type="ORF">PR048_030926</name>
</gene>
<comment type="caution">
    <text evidence="2">The sequence shown here is derived from an EMBL/GenBank/DDBJ whole genome shotgun (WGS) entry which is preliminary data.</text>
</comment>
<organism evidence="2 3">
    <name type="scientific">Dryococelus australis</name>
    <dbReference type="NCBI Taxonomy" id="614101"/>
    <lineage>
        <taxon>Eukaryota</taxon>
        <taxon>Metazoa</taxon>
        <taxon>Ecdysozoa</taxon>
        <taxon>Arthropoda</taxon>
        <taxon>Hexapoda</taxon>
        <taxon>Insecta</taxon>
        <taxon>Pterygota</taxon>
        <taxon>Neoptera</taxon>
        <taxon>Polyneoptera</taxon>
        <taxon>Phasmatodea</taxon>
        <taxon>Verophasmatodea</taxon>
        <taxon>Anareolatae</taxon>
        <taxon>Phasmatidae</taxon>
        <taxon>Eurycanthinae</taxon>
        <taxon>Dryococelus</taxon>
    </lineage>
</organism>
<sequence>MGDPRENPRISGIVQHDSHVRKSGVTRPEMKPSSPRLEASEYGAAQERKGGKRDIPEKTRRPTASSGMIPTCENPVTRPGIELGSPLWEEYCLLHARTPVTHVANGFTRQQQVANQRLLTHFPVATQPIGNEPFVLLSSGGVVVRLLVSHPGEPGSNYSGVAPGFSHVGIVSDDAADTNTTDMAVEENIDSSLQCCRQKQQTLPYSRLTSAALRARHSIGVHCISRQREAAVAERLARSPSTKANRVQSPAGPTPYFRTWESRRTMPLVSGFSWGSPASSILTSVTLIGSQDLFGVQISSLTRRQLT</sequence>
<evidence type="ECO:0000256" key="1">
    <source>
        <dbReference type="SAM" id="MobiDB-lite"/>
    </source>
</evidence>
<accession>A0ABQ9GCV0</accession>
<evidence type="ECO:0000313" key="3">
    <source>
        <dbReference type="Proteomes" id="UP001159363"/>
    </source>
</evidence>
<dbReference type="Proteomes" id="UP001159363">
    <property type="component" value="Chromosome 13"/>
</dbReference>
<reference evidence="2 3" key="1">
    <citation type="submission" date="2023-02" db="EMBL/GenBank/DDBJ databases">
        <title>LHISI_Scaffold_Assembly.</title>
        <authorList>
            <person name="Stuart O.P."/>
            <person name="Cleave R."/>
            <person name="Magrath M.J.L."/>
            <person name="Mikheyev A.S."/>
        </authorList>
    </citation>
    <scope>NUCLEOTIDE SEQUENCE [LARGE SCALE GENOMIC DNA]</scope>
    <source>
        <strain evidence="2">Daus_M_001</strain>
        <tissue evidence="2">Leg muscle</tissue>
    </source>
</reference>
<keyword evidence="3" id="KW-1185">Reference proteome</keyword>
<protein>
    <submittedName>
        <fullName evidence="2">Uncharacterized protein</fullName>
    </submittedName>
</protein>
<evidence type="ECO:0000313" key="2">
    <source>
        <dbReference type="EMBL" id="KAJ8869351.1"/>
    </source>
</evidence>
<feature type="region of interest" description="Disordered" evidence="1">
    <location>
        <begin position="1"/>
        <end position="73"/>
    </location>
</feature>